<evidence type="ECO:0000259" key="7">
    <source>
        <dbReference type="Pfam" id="PF00350"/>
    </source>
</evidence>
<dbReference type="InterPro" id="IPR027094">
    <property type="entry name" value="Mitofusin_fam"/>
</dbReference>
<sequence length="1200" mass="137458">MVNILEEITKDSQLQKTLTLLDRFQQNGDRVRVEKAEQLLRKIHEKEFITAFSGHFSAGKSTMINALIGDQVLPSSPIPTSANLVKVLKSSEDYAKVYSHSQKTLLFQAPYNFETVKAYCKNGDVTNIEIGKKTSLLPKGVTIMDTPGVDSTDDAHRISTESALHLADIVFYVMDYNHVQSELNFMYTKNLLKHGVKLYLIINQIDKHNEQELSFTSFKKSVHDSFTSWEVEPAGIYFTTLKDPNHPENEFATIKSLIDHAFLHHDDLIQGTIDAAFNRLVTEHEAWLQEEMDLATQPYEQVVAEYSEEGLRTLFIEESKLKIEKETVMHTAPNWEKAFEKDREVILKNAYLMPFETRELAEQYLISAQADFKKGFLFSKKKTDDERSARLQAFYMGVKKQVESQINWHLKQLAVKKVEETELLDEDLQAAAQQIEITFDESLLTDAIHKGAGINGEYVLHYCEQIANRLRNIARKTSDQFKTAVADTLQVRIDTQLIMVNKHLAKLEKETTALRSLIELEKEYDEKKGLLYISSGKEEQLITLVKKWQKEKSDVAIYNDENVNIPEAIPAVVEPLKEYNTKIDSSIDRDTIIEKLDRAVTLLSGIKGFNRMTEQLFEKSSRLKHQSFTISLFGAFSAGKSSFANALLGESVLPVSPNPTTAAINRICPPTNENAHGTAIVRLKEADQLLADINESLSMFNYATTTLEEAFSVISKVLSHQKGEGKEKIHITFLTAFIQGFELYREKLGTDIKTNLEEFQSFVANEAQSCFVEAIDLFYDCSFTRKGITLVDTPGADSINARHTGVAFEYIKDSDAILFVTYYNHAFSKADREFLIQLGRVKDAFELDKMFFIVNAIDLASSEEEVAEVLTYVKSELTKNGIRFPKIYGLSSKLALIAEDKKASNLEAFTNEFNYFLDKDLNAMAVNSAEKDYQRVLVMLEQLIQSANEDESVKTQRRESLISTKEKIDRLLLENKANILSDRLKQEIKELLFYVKQRVFFRFPDFFKEAFNPAVLKGNSRDQLKKQLDELLATMGYDFAQEMRATSLRLEQFTKKLLYGRFGEIEKELQSIQSEITLSQLQIQNGVTPNFESAFVRVERKPLETVFKYFKNPKAFFENNEKKQMEEALQDLLSPLAESYLESERVKLNDYYGEALHDKFSEMVDNIRFDTDEQYDAWITALTDNKKLSEWMKIQSTLQR</sequence>
<evidence type="ECO:0000313" key="9">
    <source>
        <dbReference type="Proteomes" id="UP000249134"/>
    </source>
</evidence>
<feature type="domain" description="Dynamin N-terminal" evidence="7">
    <location>
        <begin position="52"/>
        <end position="203"/>
    </location>
</feature>
<dbReference type="InterPro" id="IPR045063">
    <property type="entry name" value="Dynamin_N"/>
</dbReference>
<dbReference type="InterPro" id="IPR036849">
    <property type="entry name" value="Enolase-like_C_sf"/>
</dbReference>
<keyword evidence="6" id="KW-0472">Membrane</keyword>
<reference evidence="8 9" key="1">
    <citation type="submission" date="2018-06" db="EMBL/GenBank/DDBJ databases">
        <authorList>
            <consortium name="Pathogen Informatics"/>
            <person name="Doyle S."/>
        </authorList>
    </citation>
    <scope>NUCLEOTIDE SEQUENCE [LARGE SCALE GENOMIC DNA]</scope>
    <source>
        <strain evidence="8 9">NCTC4824</strain>
    </source>
</reference>
<keyword evidence="2" id="KW-0479">Metal-binding</keyword>
<dbReference type="Pfam" id="PF00350">
    <property type="entry name" value="Dynamin_N"/>
    <property type="match status" value="2"/>
</dbReference>
<evidence type="ECO:0000256" key="4">
    <source>
        <dbReference type="ARBA" id="ARBA00022801"/>
    </source>
</evidence>
<dbReference type="STRING" id="1348624.GCA_001591545_01066"/>
<feature type="domain" description="Dynamin N-terminal" evidence="7">
    <location>
        <begin position="630"/>
        <end position="855"/>
    </location>
</feature>
<name>A0A2X4WGB1_LEDLE</name>
<dbReference type="AlphaFoldDB" id="A0A2X4WGB1"/>
<dbReference type="PANTHER" id="PTHR10465">
    <property type="entry name" value="TRANSMEMBRANE GTPASE FZO1"/>
    <property type="match status" value="1"/>
</dbReference>
<dbReference type="Gene3D" id="3.20.20.120">
    <property type="entry name" value="Enolase-like C-terminal domain"/>
    <property type="match status" value="1"/>
</dbReference>
<evidence type="ECO:0000256" key="6">
    <source>
        <dbReference type="ARBA" id="ARBA00023136"/>
    </source>
</evidence>
<keyword evidence="3" id="KW-0547">Nucleotide-binding</keyword>
<dbReference type="GO" id="GO:0046872">
    <property type="term" value="F:metal ion binding"/>
    <property type="evidence" value="ECO:0007669"/>
    <property type="project" value="UniProtKB-KW"/>
</dbReference>
<evidence type="ECO:0000256" key="3">
    <source>
        <dbReference type="ARBA" id="ARBA00022741"/>
    </source>
</evidence>
<dbReference type="PANTHER" id="PTHR10465:SF0">
    <property type="entry name" value="SARCALUMENIN"/>
    <property type="match status" value="1"/>
</dbReference>
<dbReference type="EMBL" id="LS483476">
    <property type="protein sequence ID" value="SQI56650.1"/>
    <property type="molecule type" value="Genomic_DNA"/>
</dbReference>
<dbReference type="InterPro" id="IPR027417">
    <property type="entry name" value="P-loop_NTPase"/>
</dbReference>
<keyword evidence="4" id="KW-0378">Hydrolase</keyword>
<proteinExistence type="predicted"/>
<comment type="subcellular location">
    <subcellularLocation>
        <location evidence="1">Membrane</location>
    </subcellularLocation>
</comment>
<organism evidence="8 9">
    <name type="scientific">Lederbergia lenta</name>
    <name type="common">Bacillus lentus</name>
    <dbReference type="NCBI Taxonomy" id="1467"/>
    <lineage>
        <taxon>Bacteria</taxon>
        <taxon>Bacillati</taxon>
        <taxon>Bacillota</taxon>
        <taxon>Bacilli</taxon>
        <taxon>Bacillales</taxon>
        <taxon>Bacillaceae</taxon>
        <taxon>Lederbergia</taxon>
    </lineage>
</organism>
<protein>
    <submittedName>
        <fullName evidence="8">Dynamin family protein</fullName>
    </submittedName>
</protein>
<dbReference type="Gene3D" id="3.40.50.300">
    <property type="entry name" value="P-loop containing nucleotide triphosphate hydrolases"/>
    <property type="match status" value="2"/>
</dbReference>
<evidence type="ECO:0000256" key="5">
    <source>
        <dbReference type="ARBA" id="ARBA00023134"/>
    </source>
</evidence>
<dbReference type="GO" id="GO:0005525">
    <property type="term" value="F:GTP binding"/>
    <property type="evidence" value="ECO:0007669"/>
    <property type="project" value="UniProtKB-KW"/>
</dbReference>
<evidence type="ECO:0000256" key="2">
    <source>
        <dbReference type="ARBA" id="ARBA00022723"/>
    </source>
</evidence>
<dbReference type="KEGG" id="blen:NCTC4824_02001"/>
<accession>A0A2X4WGB1</accession>
<keyword evidence="5" id="KW-0342">GTP-binding</keyword>
<dbReference type="RefSeq" id="WP_066137928.1">
    <property type="nucleotide sequence ID" value="NZ_CBCSGM010000001.1"/>
</dbReference>
<evidence type="ECO:0000256" key="1">
    <source>
        <dbReference type="ARBA" id="ARBA00004370"/>
    </source>
</evidence>
<gene>
    <name evidence="8" type="ORF">NCTC4824_02001</name>
</gene>
<evidence type="ECO:0000313" key="8">
    <source>
        <dbReference type="EMBL" id="SQI56650.1"/>
    </source>
</evidence>
<dbReference type="SUPFAM" id="SSF52540">
    <property type="entry name" value="P-loop containing nucleoside triphosphate hydrolases"/>
    <property type="match status" value="2"/>
</dbReference>
<dbReference type="GO" id="GO:0003924">
    <property type="term" value="F:GTPase activity"/>
    <property type="evidence" value="ECO:0007669"/>
    <property type="project" value="InterPro"/>
</dbReference>
<dbReference type="CDD" id="cd09912">
    <property type="entry name" value="DLP_2"/>
    <property type="match status" value="2"/>
</dbReference>
<dbReference type="GO" id="GO:0016020">
    <property type="term" value="C:membrane"/>
    <property type="evidence" value="ECO:0007669"/>
    <property type="project" value="UniProtKB-SubCell"/>
</dbReference>
<dbReference type="Proteomes" id="UP000249134">
    <property type="component" value="Chromosome 1"/>
</dbReference>
<keyword evidence="9" id="KW-1185">Reference proteome</keyword>